<evidence type="ECO:0000256" key="7">
    <source>
        <dbReference type="SAM" id="MobiDB-lite"/>
    </source>
</evidence>
<feature type="region of interest" description="Disordered" evidence="7">
    <location>
        <begin position="25"/>
        <end position="102"/>
    </location>
</feature>
<dbReference type="RefSeq" id="XP_040583618.1">
    <property type="nucleotide sequence ID" value="XM_040727684.2"/>
</dbReference>
<sequence>MVIKSDNKEEGMSFCFQCLGKRASSPEVEKLPSNKIGVLTPEEKEEANELKKSKSEENNNNYNQRNGGPPLPPKPSSLTSPASNTSSPALKKRPLHGSSGHLGSNYGSRPALAEFLVSFLVDARGGAMKGCRGSGLRIIIPPGAVQSPVRVTCRYVRHANRLLFPPPLMEREALASRVVEVGPAGATFLSPVLLEVPHFASLREDERELVVLRSDDGETWREHTTVFIDNNDWRGGKDDEEEIYEDIATSTGMNPVCDELDTKRIVRISMKVLPKYFALLFRVREQVRGIGLDGGEVGVRTNLGFITAKFNKGAVQKRIKVALQGQIVPSSIYEPLFPDGDVVVSPLIAIEPRRRRFHESVQLSVPLPRPKNKICGKKVHLLCSLAGNTANANWEDLSTTASFIHKDNHVLFQTRVSALFWIFVSDYSPKNPEGMKSEEILEKASCLYERVLRPPYMARFVIFYRPRFPHAWCDSLLAFCVTDDKADRIFDKDPEWKMVGQSEEVEIPHKTGLTMSIESAENIQMAKDCQIDSGLIFSEFTFKAFDENSFTLLLKNSYQPSASRTGKLVFSKKHQIRKGLEYPTTSKTTTPYAIVDIDLSAKKCDPAKLIYAVPCKVPNSQKANNPTPEYPSFVAHRVLMYNFI</sequence>
<dbReference type="RefSeq" id="XP_040583617.1">
    <property type="nucleotide sequence ID" value="XM_040727683.2"/>
</dbReference>
<feature type="compositionally biased region" description="Basic and acidic residues" evidence="7">
    <location>
        <begin position="47"/>
        <end position="57"/>
    </location>
</feature>
<feature type="domain" description="ZU5" evidence="8">
    <location>
        <begin position="115"/>
        <end position="240"/>
    </location>
</feature>
<proteinExistence type="predicted"/>
<keyword evidence="5" id="KW-0040">ANK repeat</keyword>
<dbReference type="Gene3D" id="2.60.40.2660">
    <property type="match status" value="1"/>
</dbReference>
<dbReference type="OrthoDB" id="20872at2759"/>
<evidence type="ECO:0000313" key="9">
    <source>
        <dbReference type="EMBL" id="CDW48782.1"/>
    </source>
</evidence>
<dbReference type="SMART" id="SM00218">
    <property type="entry name" value="ZU5"/>
    <property type="match status" value="1"/>
</dbReference>
<dbReference type="KEGG" id="lsm:121132308"/>
<dbReference type="InterPro" id="IPR040745">
    <property type="entry name" value="Ankyrin_UPA"/>
</dbReference>
<dbReference type="Pfam" id="PF00791">
    <property type="entry name" value="ZU5"/>
    <property type="match status" value="1"/>
</dbReference>
<evidence type="ECO:0000256" key="6">
    <source>
        <dbReference type="ARBA" id="ARBA00023136"/>
    </source>
</evidence>
<evidence type="ECO:0000259" key="8">
    <source>
        <dbReference type="PROSITE" id="PS51145"/>
    </source>
</evidence>
<keyword evidence="4" id="KW-0677">Repeat</keyword>
<dbReference type="FunFam" id="2.60.220.30:FF:000009">
    <property type="entry name" value="Ankyrin 2, isoform G"/>
    <property type="match status" value="1"/>
</dbReference>
<evidence type="ECO:0000256" key="2">
    <source>
        <dbReference type="ARBA" id="ARBA00004496"/>
    </source>
</evidence>
<dbReference type="Pfam" id="PF17809">
    <property type="entry name" value="UPA_2"/>
    <property type="match status" value="1"/>
</dbReference>
<evidence type="ECO:0000256" key="1">
    <source>
        <dbReference type="ARBA" id="ARBA00004370"/>
    </source>
</evidence>
<dbReference type="InterPro" id="IPR051165">
    <property type="entry name" value="Multifunctional_ANK_Repeat"/>
</dbReference>
<dbReference type="GeneID" id="121132308"/>
<dbReference type="RefSeq" id="XP_071742733.1">
    <property type="nucleotide sequence ID" value="XM_071886632.1"/>
</dbReference>
<comment type="subcellular location">
    <subcellularLocation>
        <location evidence="2">Cytoplasm</location>
    </subcellularLocation>
    <subcellularLocation>
        <location evidence="1">Membrane</location>
    </subcellularLocation>
</comment>
<accession>A0A0K2VF30</accession>
<dbReference type="EMBL" id="HACA01031421">
    <property type="protein sequence ID" value="CDW48782.1"/>
    <property type="molecule type" value="Transcribed_RNA"/>
</dbReference>
<keyword evidence="3" id="KW-0963">Cytoplasm</keyword>
<keyword evidence="6" id="KW-0472">Membrane</keyword>
<evidence type="ECO:0000256" key="4">
    <source>
        <dbReference type="ARBA" id="ARBA00022737"/>
    </source>
</evidence>
<dbReference type="PROSITE" id="PS51145">
    <property type="entry name" value="ZU5"/>
    <property type="match status" value="1"/>
</dbReference>
<protein>
    <recommendedName>
        <fullName evidence="8">ZU5 domain-containing protein</fullName>
    </recommendedName>
</protein>
<dbReference type="PANTHER" id="PTHR24123:SF141">
    <property type="entry name" value="ANKYRIN 2, ISOFORM U"/>
    <property type="match status" value="1"/>
</dbReference>
<dbReference type="PANTHER" id="PTHR24123">
    <property type="entry name" value="ANKYRIN REPEAT-CONTAINING"/>
    <property type="match status" value="1"/>
</dbReference>
<name>A0A0K2VF30_LEPSM</name>
<dbReference type="InterPro" id="IPR000906">
    <property type="entry name" value="ZU5_dom"/>
</dbReference>
<feature type="compositionally biased region" description="Low complexity" evidence="7">
    <location>
        <begin position="76"/>
        <end position="89"/>
    </location>
</feature>
<reference evidence="9" key="1">
    <citation type="submission" date="2014-05" db="EMBL/GenBank/DDBJ databases">
        <authorList>
            <person name="Chronopoulou M."/>
        </authorList>
    </citation>
    <scope>NUCLEOTIDE SEQUENCE</scope>
    <source>
        <tissue evidence="9">Whole organism</tissue>
    </source>
</reference>
<dbReference type="GO" id="GO:0016020">
    <property type="term" value="C:membrane"/>
    <property type="evidence" value="ECO:0007669"/>
    <property type="project" value="UniProtKB-SubCell"/>
</dbReference>
<dbReference type="AlphaFoldDB" id="A0A0K2VF30"/>
<dbReference type="GO" id="GO:0005737">
    <property type="term" value="C:cytoplasm"/>
    <property type="evidence" value="ECO:0007669"/>
    <property type="project" value="UniProtKB-SubCell"/>
</dbReference>
<dbReference type="Gene3D" id="2.60.220.30">
    <property type="match status" value="2"/>
</dbReference>
<evidence type="ECO:0000256" key="5">
    <source>
        <dbReference type="ARBA" id="ARBA00023043"/>
    </source>
</evidence>
<organism evidence="9">
    <name type="scientific">Lepeophtheirus salmonis</name>
    <name type="common">Salmon louse</name>
    <name type="synonym">Caligus salmonis</name>
    <dbReference type="NCBI Taxonomy" id="72036"/>
    <lineage>
        <taxon>Eukaryota</taxon>
        <taxon>Metazoa</taxon>
        <taxon>Ecdysozoa</taxon>
        <taxon>Arthropoda</taxon>
        <taxon>Crustacea</taxon>
        <taxon>Multicrustacea</taxon>
        <taxon>Hexanauplia</taxon>
        <taxon>Copepoda</taxon>
        <taxon>Siphonostomatoida</taxon>
        <taxon>Caligidae</taxon>
        <taxon>Lepeophtheirus</taxon>
    </lineage>
</organism>
<evidence type="ECO:0000256" key="3">
    <source>
        <dbReference type="ARBA" id="ARBA00022490"/>
    </source>
</evidence>